<evidence type="ECO:0000256" key="1">
    <source>
        <dbReference type="SAM" id="MobiDB-lite"/>
    </source>
</evidence>
<feature type="compositionally biased region" description="Basic and acidic residues" evidence="1">
    <location>
        <begin position="42"/>
        <end position="60"/>
    </location>
</feature>
<feature type="region of interest" description="Disordered" evidence="1">
    <location>
        <begin position="1"/>
        <end position="64"/>
    </location>
</feature>
<dbReference type="Proteomes" id="UP001054889">
    <property type="component" value="Unassembled WGS sequence"/>
</dbReference>
<keyword evidence="3" id="KW-1185">Reference proteome</keyword>
<feature type="compositionally biased region" description="Low complexity" evidence="1">
    <location>
        <begin position="7"/>
        <end position="21"/>
    </location>
</feature>
<organism evidence="2 3">
    <name type="scientific">Eleusine coracana subsp. coracana</name>
    <dbReference type="NCBI Taxonomy" id="191504"/>
    <lineage>
        <taxon>Eukaryota</taxon>
        <taxon>Viridiplantae</taxon>
        <taxon>Streptophyta</taxon>
        <taxon>Embryophyta</taxon>
        <taxon>Tracheophyta</taxon>
        <taxon>Spermatophyta</taxon>
        <taxon>Magnoliopsida</taxon>
        <taxon>Liliopsida</taxon>
        <taxon>Poales</taxon>
        <taxon>Poaceae</taxon>
        <taxon>PACMAD clade</taxon>
        <taxon>Chloridoideae</taxon>
        <taxon>Cynodonteae</taxon>
        <taxon>Eleusininae</taxon>
        <taxon>Eleusine</taxon>
    </lineage>
</organism>
<sequence length="93" mass="9902">MHRPSLGASGRAREAAGAPWGPAGPPHGTSHHHHPGAAGRRGRGEEESGGRAGQRPEEQRSALLVLESEDSSVWCFFPSVLDVSPEEMERTVV</sequence>
<reference evidence="2" key="2">
    <citation type="submission" date="2021-12" db="EMBL/GenBank/DDBJ databases">
        <title>Resequencing data analysis of finger millet.</title>
        <authorList>
            <person name="Hatakeyama M."/>
            <person name="Aluri S."/>
            <person name="Balachadran M.T."/>
            <person name="Sivarajan S.R."/>
            <person name="Poveda L."/>
            <person name="Shimizu-Inatsugi R."/>
            <person name="Schlapbach R."/>
            <person name="Sreeman S.M."/>
            <person name="Shimizu K.K."/>
        </authorList>
    </citation>
    <scope>NUCLEOTIDE SEQUENCE</scope>
</reference>
<dbReference type="EMBL" id="BQKI01000096">
    <property type="protein sequence ID" value="GJN38470.1"/>
    <property type="molecule type" value="Genomic_DNA"/>
</dbReference>
<dbReference type="AlphaFoldDB" id="A0AAV5FVJ5"/>
<protein>
    <submittedName>
        <fullName evidence="2">Uncharacterized protein</fullName>
    </submittedName>
</protein>
<reference evidence="2" key="1">
    <citation type="journal article" date="2018" name="DNA Res.">
        <title>Multiple hybrid de novo genome assembly of finger millet, an orphan allotetraploid crop.</title>
        <authorList>
            <person name="Hatakeyama M."/>
            <person name="Aluri S."/>
            <person name="Balachadran M.T."/>
            <person name="Sivarajan S.R."/>
            <person name="Patrignani A."/>
            <person name="Gruter S."/>
            <person name="Poveda L."/>
            <person name="Shimizu-Inatsugi R."/>
            <person name="Baeten J."/>
            <person name="Francoijs K.J."/>
            <person name="Nataraja K.N."/>
            <person name="Reddy Y.A.N."/>
            <person name="Phadnis S."/>
            <person name="Ravikumar R.L."/>
            <person name="Schlapbach R."/>
            <person name="Sreeman S.M."/>
            <person name="Shimizu K.K."/>
        </authorList>
    </citation>
    <scope>NUCLEOTIDE SEQUENCE</scope>
</reference>
<accession>A0AAV5FVJ5</accession>
<proteinExistence type="predicted"/>
<evidence type="ECO:0000313" key="2">
    <source>
        <dbReference type="EMBL" id="GJN38470.1"/>
    </source>
</evidence>
<name>A0AAV5FVJ5_ELECO</name>
<gene>
    <name evidence="2" type="primary">gb27513</name>
    <name evidence="2" type="ORF">PR202_gb27513</name>
</gene>
<comment type="caution">
    <text evidence="2">The sequence shown here is derived from an EMBL/GenBank/DDBJ whole genome shotgun (WGS) entry which is preliminary data.</text>
</comment>
<evidence type="ECO:0000313" key="3">
    <source>
        <dbReference type="Proteomes" id="UP001054889"/>
    </source>
</evidence>